<name>A0A1W0A1S9_9STRA</name>
<feature type="compositionally biased region" description="Low complexity" evidence="2">
    <location>
        <begin position="1682"/>
        <end position="1701"/>
    </location>
</feature>
<feature type="region of interest" description="Disordered" evidence="2">
    <location>
        <begin position="1682"/>
        <end position="1723"/>
    </location>
</feature>
<proteinExistence type="predicted"/>
<dbReference type="InterPro" id="IPR051176">
    <property type="entry name" value="Cent_Immune-Sig_Mod"/>
</dbReference>
<evidence type="ECO:0000313" key="4">
    <source>
        <dbReference type="Proteomes" id="UP000243217"/>
    </source>
</evidence>
<feature type="coiled-coil region" evidence="1">
    <location>
        <begin position="871"/>
        <end position="898"/>
    </location>
</feature>
<dbReference type="EMBL" id="JNBS01000655">
    <property type="protein sequence ID" value="OQS04232.1"/>
    <property type="molecule type" value="Genomic_DNA"/>
</dbReference>
<keyword evidence="1" id="KW-0175">Coiled coil</keyword>
<dbReference type="PANTHER" id="PTHR15715:SF37">
    <property type="entry name" value="LD47843P"/>
    <property type="match status" value="1"/>
</dbReference>
<evidence type="ECO:0000256" key="2">
    <source>
        <dbReference type="SAM" id="MobiDB-lite"/>
    </source>
</evidence>
<comment type="caution">
    <text evidence="3">The sequence shown here is derived from an EMBL/GenBank/DDBJ whole genome shotgun (WGS) entry which is preliminary data.</text>
</comment>
<accession>A0A1W0A1S9</accession>
<dbReference type="OrthoDB" id="69983at2759"/>
<evidence type="ECO:0000256" key="1">
    <source>
        <dbReference type="SAM" id="Coils"/>
    </source>
</evidence>
<dbReference type="Proteomes" id="UP000243217">
    <property type="component" value="Unassembled WGS sequence"/>
</dbReference>
<feature type="region of interest" description="Disordered" evidence="2">
    <location>
        <begin position="41"/>
        <end position="81"/>
    </location>
</feature>
<reference evidence="3 4" key="1">
    <citation type="journal article" date="2014" name="Genome Biol. Evol.">
        <title>The secreted proteins of Achlya hypogyna and Thraustotheca clavata identify the ancestral oomycete secretome and reveal gene acquisitions by horizontal gene transfer.</title>
        <authorList>
            <person name="Misner I."/>
            <person name="Blouin N."/>
            <person name="Leonard G."/>
            <person name="Richards T.A."/>
            <person name="Lane C.E."/>
        </authorList>
    </citation>
    <scope>NUCLEOTIDE SEQUENCE [LARGE SCALE GENOMIC DNA]</scope>
    <source>
        <strain evidence="3 4">ATCC 34112</strain>
    </source>
</reference>
<dbReference type="STRING" id="74557.A0A1W0A1S9"/>
<gene>
    <name evidence="3" type="ORF">THRCLA_03523</name>
</gene>
<sequence>MSTNGEVDVLETIYDETIPMNSEGITPEHIAAFLRDIPDFGIQTTIPSPPPSSSTAPSSDSDTSQPKRRNKRKQYNGPKEELEYLKKKQTELTEELEKIQSKQELAPPQSIWQSRAKEQIQFAQRSIQENTRLKEMIQDQLKMIHVLDMVFKKRPKLSQFPSGDLWKQAILGTTGRESTAELLLQQQYERLDSEWIRHGLYQCIDRDEIMRKSFIQSAPNDEFIQLHSCGSFTMPIDFKSMADILWRFKTTPSPASQCEIIQTFDPDTVYVREKVKLPDPNMPMVEMRSVLRRYFETNRVVFVWRAILDDQLHPHEAGYLIGNRSGWSVLQEKSEMECFMQGYITVSTPIFPPALESYQPTPGTLTELLLEAAQEHRAKFGFALREIVDTRRELLLTEELLSLIACQSKLHNIKMATQDSISSTMEAMEMEMLEVLLDNEAMQSTSIPENSFSMNEMSTFLASTTDFGKTKTKNKRRYLEPKEEIEYLKIRFNELQERLQELKDKQAILSIENPWKARAFEQAQLTRQCMLENERLKVDIREQMQVIQALERVLQKRPRLSTFPNYQSAWKHGVLQVENREADLERILKYHYDRIDSNCIRYQMHGSRDSGEIIRKAFVETSEVENIMHFRAVNCMKMNFNFQGVADLVWDDKTKSHVIETFHSDLVYIKDYAKLPDASVPLLEARIAVRRYFEPKRVVILWCSILEDQLLPHNPKHYIDNRSGWIIINDNDENTSYLQGFVTQTTPSIPQHLDPAQPAVGTFTELILQAWETTYQESWKTTPMKTTATWLNEMHEQRQKQIEIDSSMTSSSDTNFIDFLSSPSEDNVDIEHISAFLDSTIDFREVAPTTTTVAPPKRSAKRRYKEPKEEIEYLKNKHEVLEKQLEELQARQRIVISEPWRARAVNQVQLAQRSLQENAHLKTMVESQMKLIETLQRALQKRPKLSDFPSSEVTWKQSILGLDNREADAEAIMKYQYDRLESEWIRHRLYEAMDRQEQVRKAFIESGDDGHILQFNFISGLTMDMDFIEMATTLWDDKIKDKVSTEFCYVTIITVGHSFIPYRYGLCQVRKNFTNNHQFILIREQANLPDPSMPMLESRMILRRYVESNRVVILWRSILEDKLNPHEAGHLIDNRSGWVVVHQSESKKCYLQGYVTQITPSLPTTLQPAVGTFTEVFLRAWEMALEKNREKPWLKAMREREDSDVLSCSDLSLDDVEDFAAFLQNTTDLCDPTKLQQVDKTTKNKRRQRIAPKAELEYLRLKHRELKTQLETIETQQLIGRTKPGTTIWQSRAFEEAQDVRRSLHENARLKQRLQHQIDVIQSLEKAYQKQQKFSLTLQRSILGKTNRREHLEELMLEQYNRLETEWIRYKMYDVTEMQEPFQKVYTQSRSMDDAIELSFCASMIMPIDYTCMTKILWEHMNGNVIESFHQDLVYIREELPLPPPMPPVEARSGVRKYKEDDKVVIVWSSIHEDSLYPHQPGRLISNREGWVVIQSRSNNECHFQGVIRVLSPVFPEELQSIQPPPGTLTEILLQATQEHRQRFSEKIMEKVQTHAKKTKPAHVIEIFHQDLVHIPEELVLPAPVPPLEVRCGARKYKEENRVVMIWSSIYEDDSLYPHPAGKLISSREGCMNELGGIEILDIFNEDAVSIESMSNFLATTSDFNAHVSDFGLDFQPFLPTTPLTSSPSPSATTSVEASSSDSEELVTKRPMKKRHRERPKQEIEYLKVKHDELMEQLRSLQKTQTISLASPWKARAMNQAQSVQRSLQENNRLKTMSLTSFHPNLVYTQEEVVLPDESMPILESRDGIRRYVEPERVVLLWRSILEDHLIPHNESSMISNRWGWMVMQYKSPLECYVQGYVLTTTPIFPVNAKQPTVGTLTELLIRVCQENKEKFGASMEKAVHEAQAKLGVLQEDRFVFTDQMCQFNENEKATVSCPSSQIM</sequence>
<keyword evidence="4" id="KW-1185">Reference proteome</keyword>
<protein>
    <submittedName>
        <fullName evidence="3">Uncharacterized protein</fullName>
    </submittedName>
</protein>
<evidence type="ECO:0000313" key="3">
    <source>
        <dbReference type="EMBL" id="OQS04232.1"/>
    </source>
</evidence>
<dbReference type="PANTHER" id="PTHR15715">
    <property type="entry name" value="CENTROSOMAL PROTEIN OF 170 KDA"/>
    <property type="match status" value="1"/>
</dbReference>
<organism evidence="3 4">
    <name type="scientific">Thraustotheca clavata</name>
    <dbReference type="NCBI Taxonomy" id="74557"/>
    <lineage>
        <taxon>Eukaryota</taxon>
        <taxon>Sar</taxon>
        <taxon>Stramenopiles</taxon>
        <taxon>Oomycota</taxon>
        <taxon>Saprolegniomycetes</taxon>
        <taxon>Saprolegniales</taxon>
        <taxon>Achlyaceae</taxon>
        <taxon>Thraustotheca</taxon>
    </lineage>
</organism>
<feature type="compositionally biased region" description="Low complexity" evidence="2">
    <location>
        <begin position="53"/>
        <end position="64"/>
    </location>
</feature>
<feature type="coiled-coil region" evidence="1">
    <location>
        <begin position="485"/>
        <end position="553"/>
    </location>
</feature>
<feature type="compositionally biased region" description="Basic residues" evidence="2">
    <location>
        <begin position="1710"/>
        <end position="1719"/>
    </location>
</feature>